<dbReference type="Pfam" id="PF00874">
    <property type="entry name" value="PRD"/>
    <property type="match status" value="2"/>
</dbReference>
<dbReference type="AlphaFoldDB" id="A0A6I1MJM8"/>
<dbReference type="SMART" id="SM01061">
    <property type="entry name" value="CAT_RBD"/>
    <property type="match status" value="1"/>
</dbReference>
<dbReference type="RefSeq" id="WP_152889250.1">
    <property type="nucleotide sequence ID" value="NZ_WHJC01000083.1"/>
</dbReference>
<comment type="caution">
    <text evidence="3">The sequence shown here is derived from an EMBL/GenBank/DDBJ whole genome shotgun (WGS) entry which is preliminary data.</text>
</comment>
<proteinExistence type="predicted"/>
<evidence type="ECO:0000313" key="4">
    <source>
        <dbReference type="Proteomes" id="UP000430345"/>
    </source>
</evidence>
<dbReference type="InterPro" id="IPR050661">
    <property type="entry name" value="BglG_antiterminators"/>
</dbReference>
<sequence>MIIEKILNNNVVVSIDPKSKKEVILMGCGIAFKKQVGQEIDENRIEKRFTIDNKTMGDKVKKLINQIPDGIFQLAQDIIIHAEKTLKIKLDKQVYISLADHIAFCIKRYKKNIKIENELLHEIKRIHKEEFKIGLWAVEYINKRVNINLPVDEAGFIALHIVNAMYKETSVKSQDMTKIVNGVLNIIRDTFSIKFDDEDLNYDRLITHLKYFAKRVISKSVVNGEDDTFIDLVKFNYKESYECAIKIKEYIQKEYDYTINNDEIVYLTLHIHRIRSVMKHEEYIL</sequence>
<evidence type="ECO:0000313" key="3">
    <source>
        <dbReference type="EMBL" id="MPQ43585.1"/>
    </source>
</evidence>
<dbReference type="Pfam" id="PF03123">
    <property type="entry name" value="CAT_RBD"/>
    <property type="match status" value="1"/>
</dbReference>
<dbReference type="NCBIfam" id="NF046042">
    <property type="entry name" value="LicT"/>
    <property type="match status" value="1"/>
</dbReference>
<dbReference type="InterPro" id="IPR036634">
    <property type="entry name" value="PRD_sf"/>
</dbReference>
<dbReference type="PANTHER" id="PTHR30185:SF15">
    <property type="entry name" value="CRYPTIC BETA-GLUCOSIDE BGL OPERON ANTITERMINATOR"/>
    <property type="match status" value="1"/>
</dbReference>
<dbReference type="GO" id="GO:0003723">
    <property type="term" value="F:RNA binding"/>
    <property type="evidence" value="ECO:0007669"/>
    <property type="project" value="InterPro"/>
</dbReference>
<dbReference type="SUPFAM" id="SSF63520">
    <property type="entry name" value="PTS-regulatory domain, PRD"/>
    <property type="match status" value="2"/>
</dbReference>
<feature type="domain" description="PRD" evidence="2">
    <location>
        <begin position="66"/>
        <end position="171"/>
    </location>
</feature>
<dbReference type="SUPFAM" id="SSF50151">
    <property type="entry name" value="SacY-like RNA-binding domain"/>
    <property type="match status" value="1"/>
</dbReference>
<dbReference type="Gene3D" id="2.30.24.10">
    <property type="entry name" value="CAT RNA-binding domain"/>
    <property type="match status" value="1"/>
</dbReference>
<evidence type="ECO:0000256" key="1">
    <source>
        <dbReference type="ARBA" id="ARBA00022737"/>
    </source>
</evidence>
<reference evidence="3 4" key="1">
    <citation type="submission" date="2019-10" db="EMBL/GenBank/DDBJ databases">
        <title>The Genome Sequence of Clostridium tarantellae Isolated from Fish Brain.</title>
        <authorList>
            <person name="Bano L."/>
            <person name="Kiel M."/>
            <person name="Sales G."/>
            <person name="Doxey A.C."/>
            <person name="Mansfield M.J."/>
            <person name="Schiavone M."/>
            <person name="Rossetto O."/>
            <person name="Pirazzini M."/>
            <person name="Dobrindt U."/>
            <person name="Montecucco C."/>
        </authorList>
    </citation>
    <scope>NUCLEOTIDE SEQUENCE [LARGE SCALE GENOMIC DNA]</scope>
    <source>
        <strain evidence="3 4">DSM 3997</strain>
    </source>
</reference>
<dbReference type="EMBL" id="WHJC01000083">
    <property type="protein sequence ID" value="MPQ43585.1"/>
    <property type="molecule type" value="Genomic_DNA"/>
</dbReference>
<dbReference type="GO" id="GO:0006355">
    <property type="term" value="P:regulation of DNA-templated transcription"/>
    <property type="evidence" value="ECO:0007669"/>
    <property type="project" value="InterPro"/>
</dbReference>
<organism evidence="3 4">
    <name type="scientific">Clostridium tarantellae</name>
    <dbReference type="NCBI Taxonomy" id="39493"/>
    <lineage>
        <taxon>Bacteria</taxon>
        <taxon>Bacillati</taxon>
        <taxon>Bacillota</taxon>
        <taxon>Clostridia</taxon>
        <taxon>Eubacteriales</taxon>
        <taxon>Clostridiaceae</taxon>
        <taxon>Clostridium</taxon>
    </lineage>
</organism>
<evidence type="ECO:0000259" key="2">
    <source>
        <dbReference type="PROSITE" id="PS51372"/>
    </source>
</evidence>
<keyword evidence="1" id="KW-0677">Repeat</keyword>
<dbReference type="InterPro" id="IPR036650">
    <property type="entry name" value="CAT_RNA-bd_dom_sf"/>
</dbReference>
<keyword evidence="4" id="KW-1185">Reference proteome</keyword>
<dbReference type="InterPro" id="IPR004341">
    <property type="entry name" value="CAT_RNA-bd_dom"/>
</dbReference>
<dbReference type="PANTHER" id="PTHR30185">
    <property type="entry name" value="CRYPTIC BETA-GLUCOSIDE BGL OPERON ANTITERMINATOR"/>
    <property type="match status" value="1"/>
</dbReference>
<dbReference type="OrthoDB" id="9813552at2"/>
<dbReference type="Gene3D" id="1.10.1790.10">
    <property type="entry name" value="PRD domain"/>
    <property type="match status" value="2"/>
</dbReference>
<gene>
    <name evidence="3" type="ORF">GBZ86_07420</name>
</gene>
<feature type="domain" description="PRD" evidence="2">
    <location>
        <begin position="172"/>
        <end position="281"/>
    </location>
</feature>
<dbReference type="InterPro" id="IPR011608">
    <property type="entry name" value="PRD"/>
</dbReference>
<accession>A0A6I1MJM8</accession>
<protein>
    <submittedName>
        <fullName evidence="3">PRD domain-containing protein</fullName>
    </submittedName>
</protein>
<dbReference type="Proteomes" id="UP000430345">
    <property type="component" value="Unassembled WGS sequence"/>
</dbReference>
<name>A0A6I1MJM8_9CLOT</name>
<dbReference type="PROSITE" id="PS51372">
    <property type="entry name" value="PRD_2"/>
    <property type="match status" value="2"/>
</dbReference>